<protein>
    <submittedName>
        <fullName evidence="1">Uncharacterized protein</fullName>
    </submittedName>
</protein>
<evidence type="ECO:0000313" key="2">
    <source>
        <dbReference type="Proteomes" id="UP001140453"/>
    </source>
</evidence>
<evidence type="ECO:0000313" key="1">
    <source>
        <dbReference type="EMBL" id="KAJ4386896.1"/>
    </source>
</evidence>
<dbReference type="AlphaFoldDB" id="A0A9W8YLQ3"/>
<name>A0A9W8YLQ3_9PEZI</name>
<organism evidence="1 2">
    <name type="scientific">Gnomoniopsis smithogilvyi</name>
    <dbReference type="NCBI Taxonomy" id="1191159"/>
    <lineage>
        <taxon>Eukaryota</taxon>
        <taxon>Fungi</taxon>
        <taxon>Dikarya</taxon>
        <taxon>Ascomycota</taxon>
        <taxon>Pezizomycotina</taxon>
        <taxon>Sordariomycetes</taxon>
        <taxon>Sordariomycetidae</taxon>
        <taxon>Diaporthales</taxon>
        <taxon>Gnomoniaceae</taxon>
        <taxon>Gnomoniopsis</taxon>
    </lineage>
</organism>
<reference evidence="1" key="1">
    <citation type="submission" date="2022-10" db="EMBL/GenBank/DDBJ databases">
        <title>Tapping the CABI collections for fungal endophytes: first genome assemblies for Collariella, Neodidymelliopsis, Ascochyta clinopodiicola, Didymella pomorum, Didymosphaeria variabile, Neocosmospora piperis and Neocucurbitaria cava.</title>
        <authorList>
            <person name="Hill R."/>
        </authorList>
    </citation>
    <scope>NUCLEOTIDE SEQUENCE</scope>
    <source>
        <strain evidence="1">IMI 355082</strain>
    </source>
</reference>
<keyword evidence="2" id="KW-1185">Reference proteome</keyword>
<sequence length="397" mass="45342">MLEDCGFRDMRKHYGSSEQRILRAMLYRPCMPGEAVPPHLQKEYTNMLNPMKRFRLSSKYAKNSCGIDAYIALLRVQIYWGLQLENIFDLSLCENAQSKASRIWHLLHHDFGLDAPSDILVKGLILYILSDMEEVDVYPGTNTLSSFLFDDSLTMALYSRRIEAALYSTQTQCRRIDPKSDGVVTTELFDFLVRAANDQSILNMITRVNWVGEQSLDELYQELMTVNLASKFPLDSDETLEIVLPVFGKPLFQTIHYVQNPSTEQGSIESIRSFKVAGMVSRLSSAGECEWEQVSATYHLFSITNLKTNVVRFYAPNTAPIVEFLCQQLYHPRTSQDNGKWKVGERDGEYLLVYRRVILVDGEEYVPPEPNLPEFLAPNEVANQNVVQGSIIDFDSL</sequence>
<dbReference type="EMBL" id="JAPEVB010000006">
    <property type="protein sequence ID" value="KAJ4386896.1"/>
    <property type="molecule type" value="Genomic_DNA"/>
</dbReference>
<gene>
    <name evidence="1" type="ORF">N0V93_009795</name>
</gene>
<comment type="caution">
    <text evidence="1">The sequence shown here is derived from an EMBL/GenBank/DDBJ whole genome shotgun (WGS) entry which is preliminary data.</text>
</comment>
<dbReference type="Proteomes" id="UP001140453">
    <property type="component" value="Unassembled WGS sequence"/>
</dbReference>
<proteinExistence type="predicted"/>
<accession>A0A9W8YLQ3</accession>